<organism evidence="1 2">
    <name type="scientific">Smallanthus sonchifolius</name>
    <dbReference type="NCBI Taxonomy" id="185202"/>
    <lineage>
        <taxon>Eukaryota</taxon>
        <taxon>Viridiplantae</taxon>
        <taxon>Streptophyta</taxon>
        <taxon>Embryophyta</taxon>
        <taxon>Tracheophyta</taxon>
        <taxon>Spermatophyta</taxon>
        <taxon>Magnoliopsida</taxon>
        <taxon>eudicotyledons</taxon>
        <taxon>Gunneridae</taxon>
        <taxon>Pentapetalae</taxon>
        <taxon>asterids</taxon>
        <taxon>campanulids</taxon>
        <taxon>Asterales</taxon>
        <taxon>Asteraceae</taxon>
        <taxon>Asteroideae</taxon>
        <taxon>Heliantheae alliance</taxon>
        <taxon>Millerieae</taxon>
        <taxon>Smallanthus</taxon>
    </lineage>
</organism>
<accession>A0ACB9ECR8</accession>
<proteinExistence type="predicted"/>
<evidence type="ECO:0000313" key="2">
    <source>
        <dbReference type="Proteomes" id="UP001056120"/>
    </source>
</evidence>
<comment type="caution">
    <text evidence="1">The sequence shown here is derived from an EMBL/GenBank/DDBJ whole genome shotgun (WGS) entry which is preliminary data.</text>
</comment>
<reference evidence="2" key="1">
    <citation type="journal article" date="2022" name="Mol. Ecol. Resour.">
        <title>The genomes of chicory, endive, great burdock and yacon provide insights into Asteraceae palaeo-polyploidization history and plant inulin production.</title>
        <authorList>
            <person name="Fan W."/>
            <person name="Wang S."/>
            <person name="Wang H."/>
            <person name="Wang A."/>
            <person name="Jiang F."/>
            <person name="Liu H."/>
            <person name="Zhao H."/>
            <person name="Xu D."/>
            <person name="Zhang Y."/>
        </authorList>
    </citation>
    <scope>NUCLEOTIDE SEQUENCE [LARGE SCALE GENOMIC DNA]</scope>
    <source>
        <strain evidence="2">cv. Yunnan</strain>
    </source>
</reference>
<dbReference type="Proteomes" id="UP001056120">
    <property type="component" value="Linkage Group LG18"/>
</dbReference>
<reference evidence="1 2" key="2">
    <citation type="journal article" date="2022" name="Mol. Ecol. Resour.">
        <title>The genomes of chicory, endive, great burdock and yacon provide insights into Asteraceae paleo-polyploidization history and plant inulin production.</title>
        <authorList>
            <person name="Fan W."/>
            <person name="Wang S."/>
            <person name="Wang H."/>
            <person name="Wang A."/>
            <person name="Jiang F."/>
            <person name="Liu H."/>
            <person name="Zhao H."/>
            <person name="Xu D."/>
            <person name="Zhang Y."/>
        </authorList>
    </citation>
    <scope>NUCLEOTIDE SEQUENCE [LARGE SCALE GENOMIC DNA]</scope>
    <source>
        <strain evidence="2">cv. Yunnan</strain>
        <tissue evidence="1">Leaves</tissue>
    </source>
</reference>
<evidence type="ECO:0000313" key="1">
    <source>
        <dbReference type="EMBL" id="KAI3756358.1"/>
    </source>
</evidence>
<keyword evidence="2" id="KW-1185">Reference proteome</keyword>
<protein>
    <submittedName>
        <fullName evidence="1">Uncharacterized protein</fullName>
    </submittedName>
</protein>
<gene>
    <name evidence="1" type="ORF">L1987_56178</name>
</gene>
<sequence>MVASEVGPVINTHPIHFPFCFSNPNRHLCQPRTRRFTSILLQSDVPPLSSFTTIFFHAKTDFELSDAQQEHVLTVESFAPRLAALKIENSLI</sequence>
<name>A0ACB9ECR8_9ASTR</name>
<dbReference type="EMBL" id="CM042035">
    <property type="protein sequence ID" value="KAI3756358.1"/>
    <property type="molecule type" value="Genomic_DNA"/>
</dbReference>